<dbReference type="OrthoDB" id="1263265at2"/>
<organism evidence="1 3">
    <name type="scientific">Solemya velum gill symbiont</name>
    <dbReference type="NCBI Taxonomy" id="2340"/>
    <lineage>
        <taxon>Bacteria</taxon>
        <taxon>Pseudomonadati</taxon>
        <taxon>Pseudomonadota</taxon>
        <taxon>Gammaproteobacteria</taxon>
        <taxon>sulfur-oxidizing symbionts</taxon>
    </lineage>
</organism>
<dbReference type="EMBL" id="JRAA01000002">
    <property type="protein sequence ID" value="KHF25232.1"/>
    <property type="molecule type" value="Genomic_DNA"/>
</dbReference>
<sequence length="79" mass="9504">MPLSHHPLVTEFPEYHEQLHKLKMSDNYFSSLMEKYEELDKQVYRMEDGSEPTSDEVVEQLKKERLALKDEIFHKLHEA</sequence>
<gene>
    <name evidence="2" type="ORF">BOV88_11320</name>
    <name evidence="1" type="ORF">JV46_05970</name>
</gene>
<dbReference type="AlphaFoldDB" id="A0A0B0H9A0"/>
<reference evidence="1 3" key="1">
    <citation type="journal article" date="2014" name="BMC Genomics">
        <title>The genome of the intracellular bacterium of the coastal bivalve, Solemya velum: a blueprint for thriving in and out of symbiosis.</title>
        <authorList>
            <person name="Dmytrenko O."/>
            <person name="Russell S.L."/>
            <person name="Loo W.T."/>
            <person name="Fontanez K.M."/>
            <person name="Liao L."/>
            <person name="Roeselers G."/>
            <person name="Sharma R."/>
            <person name="Stewart F.J."/>
            <person name="Newton I.L."/>
            <person name="Woyke T."/>
            <person name="Wu D."/>
            <person name="Lang J.M."/>
            <person name="Eisen J.A."/>
            <person name="Cavanaugh C.M."/>
        </authorList>
    </citation>
    <scope>NUCLEOTIDE SEQUENCE [LARGE SCALE GENOMIC DNA]</scope>
    <source>
        <strain evidence="1 3">WH</strain>
    </source>
</reference>
<name>A0A0B0H9A0_SOVGS</name>
<dbReference type="eggNOG" id="COG2841">
    <property type="taxonomic scope" value="Bacteria"/>
</dbReference>
<evidence type="ECO:0000313" key="3">
    <source>
        <dbReference type="Proteomes" id="UP000030856"/>
    </source>
</evidence>
<dbReference type="EMBL" id="MPNX01000020">
    <property type="protein sequence ID" value="OOY34178.1"/>
    <property type="molecule type" value="Genomic_DNA"/>
</dbReference>
<evidence type="ECO:0000313" key="2">
    <source>
        <dbReference type="EMBL" id="OOY34178.1"/>
    </source>
</evidence>
<dbReference type="Proteomes" id="UP000030856">
    <property type="component" value="Unassembled WGS sequence"/>
</dbReference>
<dbReference type="RefSeq" id="WP_043117447.1">
    <property type="nucleotide sequence ID" value="NZ_JRAA01000002.1"/>
</dbReference>
<comment type="caution">
    <text evidence="1">The sequence shown here is derived from an EMBL/GenBank/DDBJ whole genome shotgun (WGS) entry which is preliminary data.</text>
</comment>
<evidence type="ECO:0000313" key="1">
    <source>
        <dbReference type="EMBL" id="KHF25232.1"/>
    </source>
</evidence>
<reference evidence="2 4" key="2">
    <citation type="submission" date="2016-11" db="EMBL/GenBank/DDBJ databases">
        <title>Mixed transmission modes and dynamic genome evolution in an obligate animal-bacterial symbiosis.</title>
        <authorList>
            <person name="Russell S.L."/>
            <person name="Corbett-Detig R.B."/>
            <person name="Cavanaugh C.M."/>
        </authorList>
    </citation>
    <scope>NUCLEOTIDE SEQUENCE [LARGE SCALE GENOMIC DNA]</scope>
    <source>
        <strain evidence="2">MA-KB16</strain>
    </source>
</reference>
<dbReference type="Pfam" id="PF04325">
    <property type="entry name" value="DUF465"/>
    <property type="match status" value="1"/>
</dbReference>
<dbReference type="Gene3D" id="6.10.280.50">
    <property type="match status" value="1"/>
</dbReference>
<dbReference type="InterPro" id="IPR038444">
    <property type="entry name" value="DUF465_sf"/>
</dbReference>
<dbReference type="GeneID" id="86992458"/>
<dbReference type="STRING" id="2340.JV46_05970"/>
<proteinExistence type="predicted"/>
<evidence type="ECO:0000313" key="4">
    <source>
        <dbReference type="Proteomes" id="UP000190962"/>
    </source>
</evidence>
<dbReference type="InterPro" id="IPR007420">
    <property type="entry name" value="DUF465"/>
</dbReference>
<keyword evidence="3" id="KW-1185">Reference proteome</keyword>
<accession>A0A0B0H9A0</accession>
<protein>
    <submittedName>
        <fullName evidence="2">GTP-binding protein</fullName>
    </submittedName>
</protein>
<dbReference type="Proteomes" id="UP000190962">
    <property type="component" value="Unassembled WGS sequence"/>
</dbReference>